<accession>A0AAV7MWM2</accession>
<gene>
    <name evidence="1" type="ORF">NDU88_004142</name>
</gene>
<evidence type="ECO:0000313" key="1">
    <source>
        <dbReference type="EMBL" id="KAJ1106742.1"/>
    </source>
</evidence>
<comment type="caution">
    <text evidence="1">The sequence shown here is derived from an EMBL/GenBank/DDBJ whole genome shotgun (WGS) entry which is preliminary data.</text>
</comment>
<keyword evidence="2" id="KW-1185">Reference proteome</keyword>
<evidence type="ECO:0000313" key="2">
    <source>
        <dbReference type="Proteomes" id="UP001066276"/>
    </source>
</evidence>
<dbReference type="AlphaFoldDB" id="A0AAV7MWM2"/>
<proteinExistence type="predicted"/>
<sequence>MAHSVAPAMSSQQQLRVVPSNKMPADPLKSLWAPNAEAGPGRRDPRRKLVIYTSLIMLNYLCGYGSTDNGVRNPSVCSAERVFLDKPGGEGTPPAKQISSPKIQDITLGELTIPEETIEDSIPKGEGLEDLEAIKEEDSLPIQHRKIKTMCY</sequence>
<dbReference type="Proteomes" id="UP001066276">
    <property type="component" value="Chromosome 9"/>
</dbReference>
<dbReference type="EMBL" id="JANPWB010000013">
    <property type="protein sequence ID" value="KAJ1106742.1"/>
    <property type="molecule type" value="Genomic_DNA"/>
</dbReference>
<protein>
    <submittedName>
        <fullName evidence="1">Uncharacterized protein</fullName>
    </submittedName>
</protein>
<name>A0AAV7MWM2_PLEWA</name>
<reference evidence="1" key="1">
    <citation type="journal article" date="2022" name="bioRxiv">
        <title>Sequencing and chromosome-scale assembly of the giantPleurodeles waltlgenome.</title>
        <authorList>
            <person name="Brown T."/>
            <person name="Elewa A."/>
            <person name="Iarovenko S."/>
            <person name="Subramanian E."/>
            <person name="Araus A.J."/>
            <person name="Petzold A."/>
            <person name="Susuki M."/>
            <person name="Suzuki K.-i.T."/>
            <person name="Hayashi T."/>
            <person name="Toyoda A."/>
            <person name="Oliveira C."/>
            <person name="Osipova E."/>
            <person name="Leigh N.D."/>
            <person name="Simon A."/>
            <person name="Yun M.H."/>
        </authorList>
    </citation>
    <scope>NUCLEOTIDE SEQUENCE</scope>
    <source>
        <strain evidence="1">20211129_DDA</strain>
        <tissue evidence="1">Liver</tissue>
    </source>
</reference>
<organism evidence="1 2">
    <name type="scientific">Pleurodeles waltl</name>
    <name type="common">Iberian ribbed newt</name>
    <dbReference type="NCBI Taxonomy" id="8319"/>
    <lineage>
        <taxon>Eukaryota</taxon>
        <taxon>Metazoa</taxon>
        <taxon>Chordata</taxon>
        <taxon>Craniata</taxon>
        <taxon>Vertebrata</taxon>
        <taxon>Euteleostomi</taxon>
        <taxon>Amphibia</taxon>
        <taxon>Batrachia</taxon>
        <taxon>Caudata</taxon>
        <taxon>Salamandroidea</taxon>
        <taxon>Salamandridae</taxon>
        <taxon>Pleurodelinae</taxon>
        <taxon>Pleurodeles</taxon>
    </lineage>
</organism>